<dbReference type="AlphaFoldDB" id="A0A0P6Y0Z3"/>
<evidence type="ECO:0000256" key="1">
    <source>
        <dbReference type="SAM" id="Coils"/>
    </source>
</evidence>
<dbReference type="OrthoDB" id="2080376at2"/>
<reference evidence="3 4" key="1">
    <citation type="submission" date="2015-07" db="EMBL/GenBank/DDBJ databases">
        <title>Whole genome sequence of Thermanaerothrix daxensis DSM 23592.</title>
        <authorList>
            <person name="Hemp J."/>
            <person name="Ward L.M."/>
            <person name="Pace L.A."/>
            <person name="Fischer W.W."/>
        </authorList>
    </citation>
    <scope>NUCLEOTIDE SEQUENCE [LARGE SCALE GENOMIC DNA]</scope>
    <source>
        <strain evidence="3 4">GNS-1</strain>
    </source>
</reference>
<dbReference type="STRING" id="869279.SE15_11175"/>
<name>A0A0P6Y0Z3_9CHLR</name>
<dbReference type="RefSeq" id="WP_054522181.1">
    <property type="nucleotide sequence ID" value="NZ_LGKO01000005.1"/>
</dbReference>
<proteinExistence type="predicted"/>
<keyword evidence="4" id="KW-1185">Reference proteome</keyword>
<evidence type="ECO:0000256" key="2">
    <source>
        <dbReference type="SAM" id="MobiDB-lite"/>
    </source>
</evidence>
<evidence type="ECO:0000313" key="3">
    <source>
        <dbReference type="EMBL" id="KPL82652.1"/>
    </source>
</evidence>
<feature type="region of interest" description="Disordered" evidence="2">
    <location>
        <begin position="294"/>
        <end position="330"/>
    </location>
</feature>
<keyword evidence="1" id="KW-0175">Coiled coil</keyword>
<protein>
    <submittedName>
        <fullName evidence="3">Uncharacterized protein</fullName>
    </submittedName>
</protein>
<dbReference type="EMBL" id="LGKO01000005">
    <property type="protein sequence ID" value="KPL82652.1"/>
    <property type="molecule type" value="Genomic_DNA"/>
</dbReference>
<gene>
    <name evidence="3" type="ORF">SE15_11175</name>
</gene>
<feature type="compositionally biased region" description="Acidic residues" evidence="2">
    <location>
        <begin position="299"/>
        <end position="324"/>
    </location>
</feature>
<organism evidence="3 4">
    <name type="scientific">Thermanaerothrix daxensis</name>
    <dbReference type="NCBI Taxonomy" id="869279"/>
    <lineage>
        <taxon>Bacteria</taxon>
        <taxon>Bacillati</taxon>
        <taxon>Chloroflexota</taxon>
        <taxon>Anaerolineae</taxon>
        <taxon>Anaerolineales</taxon>
        <taxon>Anaerolineaceae</taxon>
        <taxon>Thermanaerothrix</taxon>
    </lineage>
</organism>
<feature type="coiled-coil region" evidence="1">
    <location>
        <begin position="366"/>
        <end position="393"/>
    </location>
</feature>
<dbReference type="Proteomes" id="UP000050544">
    <property type="component" value="Unassembled WGS sequence"/>
</dbReference>
<sequence>MPYPNEHAARLVDPSRFEEDSFRRVNDKFGEGIHAIFGRLKGEDSLTLQAIRFDADKFSAEEARQWLRDHDYQPLEFEEATNENEAEKSLSYFIPLQKVIEARREVWGVAAIEQPDMSGEIMDYAKSKPHFWAWSKRVQKASRGRSYGNVRDSHTTRAVGKVIKMIFDDAAKAIRVGVKVVDSEAWQKVVEGVFTGFSIGGRYGERWEDPINKGYVRYEAIPNEISLVDLPCIPGATFEVIKADGSRIVTPILSMKGVAMKERILKLLKQDEGKELDEEKIQEIAEEIVAMLEERSTASEDDSGNAEDAVESEETPEDGEEQVAEEQPKTLTADDVREIVLSILAEFGLIERVGSDMQLSARIRGMAKSKSQIEQLVRDVAKLALEVEALSKRGASGPVLREIGSLTPQASAALQKAEVLKAALQSVTDPLAQQALRNEIARLEIQAIQTKS</sequence>
<comment type="caution">
    <text evidence="3">The sequence shown here is derived from an EMBL/GenBank/DDBJ whole genome shotgun (WGS) entry which is preliminary data.</text>
</comment>
<evidence type="ECO:0000313" key="4">
    <source>
        <dbReference type="Proteomes" id="UP000050544"/>
    </source>
</evidence>
<accession>A0A0P6Y0Z3</accession>